<organism evidence="2 3">
    <name type="scientific">Jannaschia pagri</name>
    <dbReference type="NCBI Taxonomy" id="2829797"/>
    <lineage>
        <taxon>Bacteria</taxon>
        <taxon>Pseudomonadati</taxon>
        <taxon>Pseudomonadota</taxon>
        <taxon>Alphaproteobacteria</taxon>
        <taxon>Rhodobacterales</taxon>
        <taxon>Roseobacteraceae</taxon>
        <taxon>Jannaschia</taxon>
    </lineage>
</organism>
<evidence type="ECO:0000313" key="3">
    <source>
        <dbReference type="Proteomes" id="UP000786693"/>
    </source>
</evidence>
<dbReference type="Proteomes" id="UP000786693">
    <property type="component" value="Unassembled WGS sequence"/>
</dbReference>
<keyword evidence="1" id="KW-0812">Transmembrane</keyword>
<dbReference type="EMBL" id="BPFH01000004">
    <property type="protein sequence ID" value="GIT95745.1"/>
    <property type="molecule type" value="Genomic_DNA"/>
</dbReference>
<reference evidence="2 3" key="1">
    <citation type="submission" date="2021-05" db="EMBL/GenBank/DDBJ databases">
        <title>Bacteria Genome sequencing.</title>
        <authorList>
            <person name="Takabe Y."/>
            <person name="Nakajima Y."/>
            <person name="Suzuki S."/>
            <person name="Shiozaki T."/>
        </authorList>
    </citation>
    <scope>NUCLEOTIDE SEQUENCE [LARGE SCALE GENOMIC DNA]</scope>
    <source>
        <strain evidence="2 3">AI_62</strain>
    </source>
</reference>
<protein>
    <recommendedName>
        <fullName evidence="4">Tellurite resistance protein</fullName>
    </recommendedName>
</protein>
<accession>A0ABQ4NNA2</accession>
<keyword evidence="1" id="KW-1133">Transmembrane helix</keyword>
<comment type="caution">
    <text evidence="2">The sequence shown here is derived from an EMBL/GenBank/DDBJ whole genome shotgun (WGS) entry which is preliminary data.</text>
</comment>
<gene>
    <name evidence="2" type="ORF">JANAI62_23680</name>
</gene>
<feature type="transmembrane region" description="Helical" evidence="1">
    <location>
        <begin position="39"/>
        <end position="55"/>
    </location>
</feature>
<feature type="transmembrane region" description="Helical" evidence="1">
    <location>
        <begin position="67"/>
        <end position="89"/>
    </location>
</feature>
<evidence type="ECO:0008006" key="4">
    <source>
        <dbReference type="Google" id="ProtNLM"/>
    </source>
</evidence>
<evidence type="ECO:0000256" key="1">
    <source>
        <dbReference type="SAM" id="Phobius"/>
    </source>
</evidence>
<keyword evidence="1" id="KW-0472">Membrane</keyword>
<sequence length="153" mass="16080">MPTPAKLVCAVLFAALSWWVADTIVRETLPEGVRVGRFREWVGLAGVFIGWKLIGKTCSGPLNKGTTITVAITAGLAGALVLTVGGLLMNSFVTMIGESLDRTYTEVGQAATAWMQFLWKDAQTVANPLVLGTLYGGGALVGLIGGITGRITR</sequence>
<dbReference type="InterPro" id="IPR047784">
    <property type="entry name" value="TrgA"/>
</dbReference>
<evidence type="ECO:0000313" key="2">
    <source>
        <dbReference type="EMBL" id="GIT95745.1"/>
    </source>
</evidence>
<dbReference type="NCBIfam" id="NF033773">
    <property type="entry name" value="tellur_TrgA"/>
    <property type="match status" value="1"/>
</dbReference>
<name>A0ABQ4NNA2_9RHOB</name>
<proteinExistence type="predicted"/>
<feature type="transmembrane region" description="Helical" evidence="1">
    <location>
        <begin position="125"/>
        <end position="147"/>
    </location>
</feature>
<keyword evidence="3" id="KW-1185">Reference proteome</keyword>
<dbReference type="RefSeq" id="WP_220749241.1">
    <property type="nucleotide sequence ID" value="NZ_BPFH01000004.1"/>
</dbReference>